<protein>
    <submittedName>
        <fullName evidence="2">Unannotated protein</fullName>
    </submittedName>
</protein>
<proteinExistence type="predicted"/>
<feature type="transmembrane region" description="Helical" evidence="1">
    <location>
        <begin position="87"/>
        <end position="108"/>
    </location>
</feature>
<sequence length="277" mass="29384">MSFAHVVAYSITEIMAAQSAHNELNSALAGASTLIACAFTLSTFDRWLRRRQPHELAWTVAMALFSLGSSALWWAESSGWNLMAFRIFFLAGAVLNVAWLALGTVYLLIGLRAGNIARTWLVWLSGLATGVVLIAPTKSQVVSTEFPAGREIFGAAPRILAAVGSGVPAMFIIVGALWSAWRVLRKKNPAATKSTTRTVTSPKRLAGGNVLIAIGTLVLSASGTLAGRLGQDRAFAITLLCGVSILFSGFLVASNSTLNASSATRRLHPKLMQAANQ</sequence>
<feature type="transmembrane region" description="Helical" evidence="1">
    <location>
        <begin position="26"/>
        <end position="44"/>
    </location>
</feature>
<keyword evidence="1" id="KW-0472">Membrane</keyword>
<evidence type="ECO:0000313" key="2">
    <source>
        <dbReference type="EMBL" id="CAB4905748.1"/>
    </source>
</evidence>
<dbReference type="AlphaFoldDB" id="A0A6J7GGL4"/>
<reference evidence="2" key="1">
    <citation type="submission" date="2020-05" db="EMBL/GenBank/DDBJ databases">
        <authorList>
            <person name="Chiriac C."/>
            <person name="Salcher M."/>
            <person name="Ghai R."/>
            <person name="Kavagutti S V."/>
        </authorList>
    </citation>
    <scope>NUCLEOTIDE SEQUENCE</scope>
</reference>
<feature type="transmembrane region" description="Helical" evidence="1">
    <location>
        <begin position="120"/>
        <end position="139"/>
    </location>
</feature>
<name>A0A6J7GGL4_9ZZZZ</name>
<accession>A0A6J7GGL4</accession>
<feature type="transmembrane region" description="Helical" evidence="1">
    <location>
        <begin position="56"/>
        <end position="75"/>
    </location>
</feature>
<dbReference type="EMBL" id="CAFBMJ010000068">
    <property type="protein sequence ID" value="CAB4905748.1"/>
    <property type="molecule type" value="Genomic_DNA"/>
</dbReference>
<keyword evidence="1" id="KW-1133">Transmembrane helix</keyword>
<keyword evidence="1" id="KW-0812">Transmembrane</keyword>
<feature type="transmembrane region" description="Helical" evidence="1">
    <location>
        <begin position="159"/>
        <end position="184"/>
    </location>
</feature>
<feature type="transmembrane region" description="Helical" evidence="1">
    <location>
        <begin position="233"/>
        <end position="253"/>
    </location>
</feature>
<evidence type="ECO:0000256" key="1">
    <source>
        <dbReference type="SAM" id="Phobius"/>
    </source>
</evidence>
<feature type="transmembrane region" description="Helical" evidence="1">
    <location>
        <begin position="205"/>
        <end position="227"/>
    </location>
</feature>
<organism evidence="2">
    <name type="scientific">freshwater metagenome</name>
    <dbReference type="NCBI Taxonomy" id="449393"/>
    <lineage>
        <taxon>unclassified sequences</taxon>
        <taxon>metagenomes</taxon>
        <taxon>ecological metagenomes</taxon>
    </lineage>
</organism>
<gene>
    <name evidence="2" type="ORF">UFOPK3573_00903</name>
</gene>